<dbReference type="InterPro" id="IPR008042">
    <property type="entry name" value="Retrotrans_Pao"/>
</dbReference>
<dbReference type="AlphaFoldDB" id="A0A4Y2MHC8"/>
<evidence type="ECO:0000313" key="1">
    <source>
        <dbReference type="EMBL" id="GBN25157.1"/>
    </source>
</evidence>
<sequence>MDDVISGFGTVVEALTVCKILFSRFRDHGFDLRKWRSNSHDLFDEFKDTVPRYIVYILFQDTNFEATADETDMEAFNRINSCEIPRCVTLLSDGIIQLLWFTDASSLAYATVIYCRQAHGDAIRVMGLFWYPRLGWETSLFRTLTKGPNRVYQNRPLNLLVSKTKGAAIKQVSVPRLELYATHLLSDFFRTFIKTLVRYDFEVFAWTDSKVALSWLSTHPRKCETFIANRTSQILEVWSSSQ</sequence>
<dbReference type="Proteomes" id="UP000499080">
    <property type="component" value="Unassembled WGS sequence"/>
</dbReference>
<dbReference type="PANTHER" id="PTHR47331:SF5">
    <property type="entry name" value="RIBONUCLEASE H"/>
    <property type="match status" value="1"/>
</dbReference>
<dbReference type="InterPro" id="IPR043502">
    <property type="entry name" value="DNA/RNA_pol_sf"/>
</dbReference>
<keyword evidence="2" id="KW-1185">Reference proteome</keyword>
<protein>
    <submittedName>
        <fullName evidence="1">Uncharacterized protein</fullName>
    </submittedName>
</protein>
<name>A0A4Y2MHC8_ARAVE</name>
<dbReference type="EMBL" id="BGPR01007208">
    <property type="protein sequence ID" value="GBN25157.1"/>
    <property type="molecule type" value="Genomic_DNA"/>
</dbReference>
<dbReference type="GO" id="GO:0071897">
    <property type="term" value="P:DNA biosynthetic process"/>
    <property type="evidence" value="ECO:0007669"/>
    <property type="project" value="UniProtKB-ARBA"/>
</dbReference>
<dbReference type="Pfam" id="PF05380">
    <property type="entry name" value="Peptidase_A17"/>
    <property type="match status" value="2"/>
</dbReference>
<gene>
    <name evidence="1" type="ORF">AVEN_65066_1</name>
</gene>
<dbReference type="OrthoDB" id="6431215at2759"/>
<accession>A0A4Y2MHC8</accession>
<evidence type="ECO:0000313" key="2">
    <source>
        <dbReference type="Proteomes" id="UP000499080"/>
    </source>
</evidence>
<organism evidence="1 2">
    <name type="scientific">Araneus ventricosus</name>
    <name type="common">Orbweaver spider</name>
    <name type="synonym">Epeira ventricosa</name>
    <dbReference type="NCBI Taxonomy" id="182803"/>
    <lineage>
        <taxon>Eukaryota</taxon>
        <taxon>Metazoa</taxon>
        <taxon>Ecdysozoa</taxon>
        <taxon>Arthropoda</taxon>
        <taxon>Chelicerata</taxon>
        <taxon>Arachnida</taxon>
        <taxon>Araneae</taxon>
        <taxon>Araneomorphae</taxon>
        <taxon>Entelegynae</taxon>
        <taxon>Araneoidea</taxon>
        <taxon>Araneidae</taxon>
        <taxon>Araneus</taxon>
    </lineage>
</organism>
<reference evidence="1 2" key="1">
    <citation type="journal article" date="2019" name="Sci. Rep.">
        <title>Orb-weaving spider Araneus ventricosus genome elucidates the spidroin gene catalogue.</title>
        <authorList>
            <person name="Kono N."/>
            <person name="Nakamura H."/>
            <person name="Ohtoshi R."/>
            <person name="Moran D.A.P."/>
            <person name="Shinohara A."/>
            <person name="Yoshida Y."/>
            <person name="Fujiwara M."/>
            <person name="Mori M."/>
            <person name="Tomita M."/>
            <person name="Arakawa K."/>
        </authorList>
    </citation>
    <scope>NUCLEOTIDE SEQUENCE [LARGE SCALE GENOMIC DNA]</scope>
</reference>
<dbReference type="SUPFAM" id="SSF56672">
    <property type="entry name" value="DNA/RNA polymerases"/>
    <property type="match status" value="1"/>
</dbReference>
<proteinExistence type="predicted"/>
<comment type="caution">
    <text evidence="1">The sequence shown here is derived from an EMBL/GenBank/DDBJ whole genome shotgun (WGS) entry which is preliminary data.</text>
</comment>
<dbReference type="PANTHER" id="PTHR47331">
    <property type="entry name" value="PHD-TYPE DOMAIN-CONTAINING PROTEIN"/>
    <property type="match status" value="1"/>
</dbReference>